<evidence type="ECO:0000313" key="2">
    <source>
        <dbReference type="Proteomes" id="UP000503251"/>
    </source>
</evidence>
<evidence type="ECO:0000313" key="1">
    <source>
        <dbReference type="EMBL" id="QJT07821.1"/>
    </source>
</evidence>
<dbReference type="EMBL" id="CP039543">
    <property type="protein sequence ID" value="QJT07821.1"/>
    <property type="molecule type" value="Genomic_DNA"/>
</dbReference>
<dbReference type="Proteomes" id="UP000503251">
    <property type="component" value="Chromosome"/>
</dbReference>
<accession>A0ABX6NBU6</accession>
<dbReference type="RefSeq" id="WP_171266450.1">
    <property type="nucleotide sequence ID" value="NZ_CP039543.1"/>
</dbReference>
<name>A0ABX6NBU6_9BACT</name>
<sequence>MDTKRERILARVTAELERLGWVRSVLRRTLETPREAGDIAGGSQLPLAAVTGSLPMFQGSLAGNQALSVSEMEIAVHVYGMERDRPDSVLSEYAAAVRRIMTADPTQGGLSLWTNPLERQRADMLPPYFGFSMAFAVGFVHDAAGQ</sequence>
<reference evidence="1 2" key="1">
    <citation type="submission" date="2019-04" db="EMBL/GenBank/DDBJ databases">
        <title>Isolation and culture of sulfate reducing bacteria from the cold seep of the South China Sea.</title>
        <authorList>
            <person name="Sun C."/>
            <person name="Liu R."/>
        </authorList>
    </citation>
    <scope>NUCLEOTIDE SEQUENCE [LARGE SCALE GENOMIC DNA]</scope>
    <source>
        <strain evidence="1 2">CS1</strain>
    </source>
</reference>
<proteinExistence type="predicted"/>
<keyword evidence="2" id="KW-1185">Reference proteome</keyword>
<protein>
    <submittedName>
        <fullName evidence="1">Uncharacterized protein</fullName>
    </submittedName>
</protein>
<organism evidence="1 2">
    <name type="scientific">Oceanidesulfovibrio marinus</name>
    <dbReference type="NCBI Taxonomy" id="370038"/>
    <lineage>
        <taxon>Bacteria</taxon>
        <taxon>Pseudomonadati</taxon>
        <taxon>Thermodesulfobacteriota</taxon>
        <taxon>Desulfovibrionia</taxon>
        <taxon>Desulfovibrionales</taxon>
        <taxon>Desulfovibrionaceae</taxon>
        <taxon>Oceanidesulfovibrio</taxon>
    </lineage>
</organism>
<gene>
    <name evidence="1" type="ORF">E8L03_02255</name>
</gene>